<dbReference type="OMA" id="KVAKRCR"/>
<dbReference type="InterPro" id="IPR054542">
    <property type="entry name" value="Cys_met_metab_PP"/>
</dbReference>
<dbReference type="SUPFAM" id="SSF53383">
    <property type="entry name" value="PLP-dependent transferases"/>
    <property type="match status" value="1"/>
</dbReference>
<dbReference type="Gene3D" id="3.40.640.10">
    <property type="entry name" value="Type I PLP-dependent aspartate aminotransferase-like (Major domain)"/>
    <property type="match status" value="1"/>
</dbReference>
<dbReference type="EMBL" id="BN001306">
    <property type="protein sequence ID" value="CBF82670.1"/>
    <property type="molecule type" value="Genomic_DNA"/>
</dbReference>
<keyword evidence="3" id="KW-0808">Transferase</keyword>
<keyword evidence="13" id="KW-1185">Reference proteome</keyword>
<gene>
    <name evidence="12" type="ORF">ANIA_03456</name>
</gene>
<dbReference type="PROSITE" id="PS00868">
    <property type="entry name" value="CYS_MET_METAB_PP"/>
    <property type="match status" value="1"/>
</dbReference>
<reference evidence="13" key="2">
    <citation type="journal article" date="2009" name="Fungal Genet. Biol.">
        <title>The 2008 update of the Aspergillus nidulans genome annotation: a community effort.</title>
        <authorList>
            <person name="Wortman J.R."/>
            <person name="Gilsenan J.M."/>
            <person name="Joardar V."/>
            <person name="Deegan J."/>
            <person name="Clutterbuck J."/>
            <person name="Andersen M.R."/>
            <person name="Archer D."/>
            <person name="Bencina M."/>
            <person name="Braus G."/>
            <person name="Coutinho P."/>
            <person name="von Dohren H."/>
            <person name="Doonan J."/>
            <person name="Driessen A.J."/>
            <person name="Durek P."/>
            <person name="Espeso E."/>
            <person name="Fekete E."/>
            <person name="Flipphi M."/>
            <person name="Estrada C.G."/>
            <person name="Geysens S."/>
            <person name="Goldman G."/>
            <person name="de Groot P.W."/>
            <person name="Hansen K."/>
            <person name="Harris S.D."/>
            <person name="Heinekamp T."/>
            <person name="Helmstaedt K."/>
            <person name="Henrissat B."/>
            <person name="Hofmann G."/>
            <person name="Homan T."/>
            <person name="Horio T."/>
            <person name="Horiuchi H."/>
            <person name="James S."/>
            <person name="Jones M."/>
            <person name="Karaffa L."/>
            <person name="Karanyi Z."/>
            <person name="Kato M."/>
            <person name="Keller N."/>
            <person name="Kelly D.E."/>
            <person name="Kiel J.A."/>
            <person name="Kim J.M."/>
            <person name="van der Klei I.J."/>
            <person name="Klis F.M."/>
            <person name="Kovalchuk A."/>
            <person name="Krasevec N."/>
            <person name="Kubicek C.P."/>
            <person name="Liu B."/>
            <person name="Maccabe A."/>
            <person name="Meyer V."/>
            <person name="Mirabito P."/>
            <person name="Miskei M."/>
            <person name="Mos M."/>
            <person name="Mullins J."/>
            <person name="Nelson D.R."/>
            <person name="Nielsen J."/>
            <person name="Oakley B.R."/>
            <person name="Osmani S.A."/>
            <person name="Pakula T."/>
            <person name="Paszewski A."/>
            <person name="Paulsen I."/>
            <person name="Pilsyk S."/>
            <person name="Pocsi I."/>
            <person name="Punt P.J."/>
            <person name="Ram A.F."/>
            <person name="Ren Q."/>
            <person name="Robellet X."/>
            <person name="Robson G."/>
            <person name="Seiboth B."/>
            <person name="van Solingen P."/>
            <person name="Specht T."/>
            <person name="Sun J."/>
            <person name="Taheri-Talesh N."/>
            <person name="Takeshita N."/>
            <person name="Ussery D."/>
            <person name="vanKuyk P.A."/>
            <person name="Visser H."/>
            <person name="van de Vondervoort P.J."/>
            <person name="de Vries R.P."/>
            <person name="Walton J."/>
            <person name="Xiang X."/>
            <person name="Xiong Y."/>
            <person name="Zeng A.P."/>
            <person name="Brandt B.W."/>
            <person name="Cornell M.J."/>
            <person name="van den Hondel C.A."/>
            <person name="Visser J."/>
            <person name="Oliver S.G."/>
            <person name="Turner G."/>
        </authorList>
    </citation>
    <scope>GENOME REANNOTATION</scope>
    <source>
        <strain evidence="13">FGSC A4 / ATCC 38163 / CBS 112.46 / NRRL 194 / M139</strain>
    </source>
</reference>
<evidence type="ECO:0000256" key="2">
    <source>
        <dbReference type="ARBA" id="ARBA00022605"/>
    </source>
</evidence>
<dbReference type="InterPro" id="IPR015422">
    <property type="entry name" value="PyrdxlP-dep_Trfase_small"/>
</dbReference>
<evidence type="ECO:0000256" key="10">
    <source>
        <dbReference type="ARBA" id="ARBA00066530"/>
    </source>
</evidence>
<sequence>MTHRSDEALIKFQYDWPAAFMLIAEIAAHFLICRHNSSQNSGLQGQFSPSSYTLSHIAGAAGQFDLETRVLSPKIMLQEPGGPVPPNTDHAVSVSLPTWEANVAYEEGELWLVNKMQCGYPRFFVHPIIQELAQEIVARFGNPEYEATTLFPSPNTARVCHTFILSRISREEAHKIRVLDFVPTKELETELSTIQSLLSCVIYPKEHAKIAKQAWQHTGDGVSSRRGEFCLGALKDGLLTERKNVTGDATRQIIHKGPRRYQGKGSINGIGKVSSHNAVSANKPHEGRESVQFIEERFGRNLSTSLASKAKIAVRRRIAGVLTADVELNEALEKASQEGRVAGLSESDVFLFPSGMSSIFNSHRLLLEARGSMKSVCFGFPYIDTLKILEKWGPGCVFYGRGSSEDLNDLEARLAGGERFLALFTEFPGNPLLKTPDLKRIRALANKYEFAVVVDETVGNFLNINVLSHADIVVSSLTKIFSGDSNVMGGSAVLNPHGRYYPLLKDTFNRGYEDNLWVEDAVFLERNSRDFVSRIEKINHTTEVITAMLQESPIVKNVYYPKFSPTLPFYEAFRTPNGGYGGLFSVTFHSTAEAIAFFDNLEVHKGPSLGTNFTLSSPYTLLAHYSELDWASSFGVEFDLVRISVGLEDVPLLRAKVQQALDAVAKISK</sequence>
<keyword evidence="4" id="KW-0663">Pyridoxal phosphate</keyword>
<dbReference type="FunFam" id="3.40.640.10:FF:000111">
    <property type="entry name" value="Cystathionine gamma-synthase"/>
    <property type="match status" value="1"/>
</dbReference>
<evidence type="ECO:0000256" key="3">
    <source>
        <dbReference type="ARBA" id="ARBA00022679"/>
    </source>
</evidence>
<dbReference type="PANTHER" id="PTHR42699">
    <property type="match status" value="1"/>
</dbReference>
<dbReference type="EC" id="2.5.1.48" evidence="10"/>
<evidence type="ECO:0000256" key="9">
    <source>
        <dbReference type="ARBA" id="ARBA00061376"/>
    </source>
</evidence>
<dbReference type="Proteomes" id="UP000000560">
    <property type="component" value="Chromosome VI"/>
</dbReference>
<evidence type="ECO:0000256" key="1">
    <source>
        <dbReference type="ARBA" id="ARBA00001933"/>
    </source>
</evidence>
<organism evidence="12 13">
    <name type="scientific">Emericella nidulans (strain FGSC A4 / ATCC 38163 / CBS 112.46 / NRRL 194 / M139)</name>
    <name type="common">Aspergillus nidulans</name>
    <dbReference type="NCBI Taxonomy" id="227321"/>
    <lineage>
        <taxon>Eukaryota</taxon>
        <taxon>Fungi</taxon>
        <taxon>Dikarya</taxon>
        <taxon>Ascomycota</taxon>
        <taxon>Pezizomycotina</taxon>
        <taxon>Eurotiomycetes</taxon>
        <taxon>Eurotiomycetidae</taxon>
        <taxon>Eurotiales</taxon>
        <taxon>Aspergillaceae</taxon>
        <taxon>Aspergillus</taxon>
        <taxon>Aspergillus subgen. Nidulantes</taxon>
    </lineage>
</organism>
<keyword evidence="5" id="KW-0486">Methionine biosynthesis</keyword>
<name>C8VHB0_EMENI</name>
<evidence type="ECO:0000256" key="7">
    <source>
        <dbReference type="ARBA" id="ARBA00058439"/>
    </source>
</evidence>
<dbReference type="GO" id="GO:0019346">
    <property type="term" value="P:transsulfuration"/>
    <property type="evidence" value="ECO:0000318"/>
    <property type="project" value="GO_Central"/>
</dbReference>
<comment type="cofactor">
    <cofactor evidence="1">
        <name>pyridoxal 5'-phosphate</name>
        <dbReference type="ChEBI" id="CHEBI:597326"/>
    </cofactor>
</comment>
<dbReference type="InterPro" id="IPR015424">
    <property type="entry name" value="PyrdxlP-dep_Trfase"/>
</dbReference>
<dbReference type="Pfam" id="PF01053">
    <property type="entry name" value="Cys_Met_Meta_PP"/>
    <property type="match status" value="1"/>
</dbReference>
<dbReference type="eggNOG" id="KOG0053">
    <property type="taxonomic scope" value="Eukaryota"/>
</dbReference>
<protein>
    <recommendedName>
        <fullName evidence="10">cystathionine gamma-synthase</fullName>
        <ecNumber evidence="10">2.5.1.48</ecNumber>
    </recommendedName>
    <alternativeName>
        <fullName evidence="11">O-succinylhomoserine (thiol)-lyase</fullName>
    </alternativeName>
</protein>
<dbReference type="FunFam" id="3.90.1150.10:FF:000063">
    <property type="entry name" value="Probable cystathionine gamma-synthase"/>
    <property type="match status" value="1"/>
</dbReference>
<evidence type="ECO:0000256" key="8">
    <source>
        <dbReference type="ARBA" id="ARBA00060510"/>
    </source>
</evidence>
<dbReference type="RefSeq" id="XP_661060.2">
    <property type="nucleotide sequence ID" value="XM_655968.2"/>
</dbReference>
<dbReference type="GO" id="GO:0009086">
    <property type="term" value="P:methionine biosynthetic process"/>
    <property type="evidence" value="ECO:0007669"/>
    <property type="project" value="UniProtKB-KW"/>
</dbReference>
<dbReference type="HOGENOM" id="CLU_011302_1_0_1"/>
<evidence type="ECO:0000256" key="5">
    <source>
        <dbReference type="ARBA" id="ARBA00023167"/>
    </source>
</evidence>
<dbReference type="InterPro" id="IPR000277">
    <property type="entry name" value="Cys/Met-Metab_PyrdxlP-dep_enz"/>
</dbReference>
<dbReference type="InterPro" id="IPR051750">
    <property type="entry name" value="Trans-sulfuration_enzymes"/>
</dbReference>
<accession>C8VHB0</accession>
<comment type="similarity">
    <text evidence="9">Belongs to the trans-sulfuration enzymes family. MET7 subfamily.</text>
</comment>
<keyword evidence="2" id="KW-0028">Amino-acid biosynthesis</keyword>
<dbReference type="GO" id="GO:0003962">
    <property type="term" value="F:cystathionine gamma-synthase activity"/>
    <property type="evidence" value="ECO:0000314"/>
    <property type="project" value="AspGD"/>
</dbReference>
<evidence type="ECO:0000313" key="13">
    <source>
        <dbReference type="Proteomes" id="UP000000560"/>
    </source>
</evidence>
<dbReference type="FunCoup" id="C8VHB0">
    <property type="interactions" value="176"/>
</dbReference>
<dbReference type="GO" id="GO:0030170">
    <property type="term" value="F:pyridoxal phosphate binding"/>
    <property type="evidence" value="ECO:0007669"/>
    <property type="project" value="InterPro"/>
</dbReference>
<reference evidence="13" key="1">
    <citation type="journal article" date="2005" name="Nature">
        <title>Sequencing of Aspergillus nidulans and comparative analysis with A. fumigatus and A. oryzae.</title>
        <authorList>
            <person name="Galagan J.E."/>
            <person name="Calvo S.E."/>
            <person name="Cuomo C."/>
            <person name="Ma L.J."/>
            <person name="Wortman J.R."/>
            <person name="Batzoglou S."/>
            <person name="Lee S.I."/>
            <person name="Basturkmen M."/>
            <person name="Spevak C.C."/>
            <person name="Clutterbuck J."/>
            <person name="Kapitonov V."/>
            <person name="Jurka J."/>
            <person name="Scazzocchio C."/>
            <person name="Farman M."/>
            <person name="Butler J."/>
            <person name="Purcell S."/>
            <person name="Harris S."/>
            <person name="Braus G.H."/>
            <person name="Draht O."/>
            <person name="Busch S."/>
            <person name="D'Enfert C."/>
            <person name="Bouchier C."/>
            <person name="Goldman G.H."/>
            <person name="Bell-Pedersen D."/>
            <person name="Griffiths-Jones S."/>
            <person name="Doonan J.H."/>
            <person name="Yu J."/>
            <person name="Vienken K."/>
            <person name="Pain A."/>
            <person name="Freitag M."/>
            <person name="Selker E.U."/>
            <person name="Archer D.B."/>
            <person name="Penalva M.A."/>
            <person name="Oakley B.R."/>
            <person name="Momany M."/>
            <person name="Tanaka T."/>
            <person name="Kumagai T."/>
            <person name="Asai K."/>
            <person name="Machida M."/>
            <person name="Nierman W.C."/>
            <person name="Denning D.W."/>
            <person name="Caddick M."/>
            <person name="Hynes M."/>
            <person name="Paoletti M."/>
            <person name="Fischer R."/>
            <person name="Miller B."/>
            <person name="Dyer P."/>
            <person name="Sachs M.S."/>
            <person name="Osmani S.A."/>
            <person name="Birren B.W."/>
        </authorList>
    </citation>
    <scope>NUCLEOTIDE SEQUENCE [LARGE SCALE GENOMIC DNA]</scope>
    <source>
        <strain evidence="13">FGSC A4 / ATCC 38163 / CBS 112.46 / NRRL 194 / M139</strain>
    </source>
</reference>
<dbReference type="InParanoid" id="C8VHB0"/>
<dbReference type="KEGG" id="ani:ANIA_03456"/>
<dbReference type="STRING" id="227321.C8VHB0"/>
<evidence type="ECO:0000256" key="6">
    <source>
        <dbReference type="ARBA" id="ARBA00051441"/>
    </source>
</evidence>
<dbReference type="InterPro" id="IPR015421">
    <property type="entry name" value="PyrdxlP-dep_Trfase_major"/>
</dbReference>
<evidence type="ECO:0000256" key="11">
    <source>
        <dbReference type="ARBA" id="ARBA00083849"/>
    </source>
</evidence>
<comment type="pathway">
    <text evidence="8">Amino-acid biosynthesis; L-methionine biosynthesis via de novo pathway; L-cystathionine from O-succinyl-L-homoserine: step 1/1.</text>
</comment>
<dbReference type="VEuPathDB" id="FungiDB:AN3456"/>
<dbReference type="OrthoDB" id="10047078at2759"/>
<dbReference type="PANTHER" id="PTHR42699:SF1">
    <property type="entry name" value="CYSTATHIONINE GAMMA-SYNTHASE-RELATED"/>
    <property type="match status" value="1"/>
</dbReference>
<comment type="catalytic activity">
    <reaction evidence="6">
        <text>O-succinyl-L-homoserine + L-cysteine = L,L-cystathionine + succinate + H(+)</text>
        <dbReference type="Rhea" id="RHEA:20397"/>
        <dbReference type="ChEBI" id="CHEBI:15378"/>
        <dbReference type="ChEBI" id="CHEBI:30031"/>
        <dbReference type="ChEBI" id="CHEBI:35235"/>
        <dbReference type="ChEBI" id="CHEBI:57661"/>
        <dbReference type="ChEBI" id="CHEBI:58161"/>
        <dbReference type="EC" id="2.5.1.48"/>
    </reaction>
</comment>
<dbReference type="AlphaFoldDB" id="C8VHB0"/>
<evidence type="ECO:0000313" key="12">
    <source>
        <dbReference type="EMBL" id="CBF82670.1"/>
    </source>
</evidence>
<evidence type="ECO:0000256" key="4">
    <source>
        <dbReference type="ARBA" id="ARBA00022898"/>
    </source>
</evidence>
<proteinExistence type="inferred from homology"/>
<dbReference type="GeneID" id="2873802"/>
<comment type="function">
    <text evidence="7">Catalyzes the formation of L-cystathionine from O-succinyl-L-homoserine (OSHS) and L-cysteine, via a gamma-replacement reaction. In the absence of thiol, catalyzes gamma-elimination to form 2-oxobutanoate, succinate and ammonia.</text>
</comment>
<dbReference type="Gene3D" id="3.90.1150.10">
    <property type="entry name" value="Aspartate Aminotransferase, domain 1"/>
    <property type="match status" value="1"/>
</dbReference>